<reference evidence="1 2" key="1">
    <citation type="journal article" date="2017" name="BMC Genomics">
        <title>Genomic analysis of methanogenic archaea reveals a shift towards energy conservation.</title>
        <authorList>
            <person name="Gilmore S.P."/>
            <person name="Henske J.K."/>
            <person name="Sexton J.A."/>
            <person name="Solomon K.V."/>
            <person name="Seppala S."/>
            <person name="Yoo J.I."/>
            <person name="Huyett L.M."/>
            <person name="Pressman A."/>
            <person name="Cogan J.Z."/>
            <person name="Kivenson V."/>
            <person name="Peng X."/>
            <person name="Tan Y."/>
            <person name="Valentine D.L."/>
            <person name="O'Malley M.A."/>
        </authorList>
    </citation>
    <scope>NUCLEOTIDE SEQUENCE [LARGE SCALE GENOMIC DNA]</scope>
    <source>
        <strain evidence="1 2">MC-15</strain>
    </source>
</reference>
<evidence type="ECO:0000313" key="2">
    <source>
        <dbReference type="Proteomes" id="UP000218164"/>
    </source>
</evidence>
<protein>
    <submittedName>
        <fullName evidence="1">Uncharacterized protein</fullName>
    </submittedName>
</protein>
<dbReference type="Proteomes" id="UP000218164">
    <property type="component" value="Unassembled WGS sequence"/>
</dbReference>
<accession>A0A2A2HWQ0</accession>
<dbReference type="AlphaFoldDB" id="A0A2A2HWQ0"/>
<proteinExistence type="predicted"/>
<name>A0A2A2HWQ0_9EURY</name>
<comment type="caution">
    <text evidence="1">The sequence shown here is derived from an EMBL/GenBank/DDBJ whole genome shotgun (WGS) entry which is preliminary data.</text>
</comment>
<organism evidence="1 2">
    <name type="scientific">Methanosarcina spelaei</name>
    <dbReference type="NCBI Taxonomy" id="1036679"/>
    <lineage>
        <taxon>Archaea</taxon>
        <taxon>Methanobacteriati</taxon>
        <taxon>Methanobacteriota</taxon>
        <taxon>Stenosarchaea group</taxon>
        <taxon>Methanomicrobia</taxon>
        <taxon>Methanosarcinales</taxon>
        <taxon>Methanosarcinaceae</taxon>
        <taxon>Methanosarcina</taxon>
    </lineage>
</organism>
<evidence type="ECO:0000313" key="1">
    <source>
        <dbReference type="EMBL" id="PAV13758.1"/>
    </source>
</evidence>
<keyword evidence="2" id="KW-1185">Reference proteome</keyword>
<dbReference type="EMBL" id="LMVP01000057">
    <property type="protein sequence ID" value="PAV13758.1"/>
    <property type="molecule type" value="Genomic_DNA"/>
</dbReference>
<sequence>MFFWLPSLFVIRANLPISLFPMRFFGNLPISSHRLLIFNCEEVRRKGESFPSFNLGFLLI</sequence>
<gene>
    <name evidence="1" type="ORF">ASJ81_03320</name>
</gene>